<dbReference type="EMBL" id="KN881016">
    <property type="protein sequence ID" value="KIY61196.1"/>
    <property type="molecule type" value="Genomic_DNA"/>
</dbReference>
<evidence type="ECO:0000256" key="1">
    <source>
        <dbReference type="SAM" id="SignalP"/>
    </source>
</evidence>
<sequence length="361" mass="40824">MTFRIAPLSFLLSGVTGGDPKTSTFSATNSSSIPNDLQSNAIITSPTPYADEDFPPMRFDQSQRLVCSTARGLRHAADGIGLPVCVRHLEFTKSALDSCYVVPSRFASFFKILGSARRATSLTIDCIPCIDFFDDSIPTRLWIRETLFRIIADMPDLALLSLPFLNPDCLVDMADDNDKDWTLWQVRYFSIISKEFGTSLNRYLLALTMICPNLTHVSYTIQPRDNILKTLKSLILPRTLQTFIVFVPHSHRLCPTDPTSGQSLQEELRKWVGDHRIVLLRVHATHHKEVYRHSPGRLAFERGLLSLKGCAGSNLDGLYPDTEQDEIWAVADDIVRRRKERKTTWEEGASIRFLEDVDMAM</sequence>
<proteinExistence type="predicted"/>
<accession>A0A0D7AVA8</accession>
<dbReference type="Proteomes" id="UP000054007">
    <property type="component" value="Unassembled WGS sequence"/>
</dbReference>
<name>A0A0D7AVA8_9AGAR</name>
<feature type="signal peptide" evidence="1">
    <location>
        <begin position="1"/>
        <end position="17"/>
    </location>
</feature>
<reference evidence="2 3" key="1">
    <citation type="journal article" date="2015" name="Fungal Genet. Biol.">
        <title>Evolution of novel wood decay mechanisms in Agaricales revealed by the genome sequences of Fistulina hepatica and Cylindrobasidium torrendii.</title>
        <authorList>
            <person name="Floudas D."/>
            <person name="Held B.W."/>
            <person name="Riley R."/>
            <person name="Nagy L.G."/>
            <person name="Koehler G."/>
            <person name="Ransdell A.S."/>
            <person name="Younus H."/>
            <person name="Chow J."/>
            <person name="Chiniquy J."/>
            <person name="Lipzen A."/>
            <person name="Tritt A."/>
            <person name="Sun H."/>
            <person name="Haridas S."/>
            <person name="LaButti K."/>
            <person name="Ohm R.A."/>
            <person name="Kues U."/>
            <person name="Blanchette R.A."/>
            <person name="Grigoriev I.V."/>
            <person name="Minto R.E."/>
            <person name="Hibbett D.S."/>
        </authorList>
    </citation>
    <scope>NUCLEOTIDE SEQUENCE [LARGE SCALE GENOMIC DNA]</scope>
    <source>
        <strain evidence="2 3">FP15055 ss-10</strain>
    </source>
</reference>
<dbReference type="AlphaFoldDB" id="A0A0D7AVA8"/>
<keyword evidence="1" id="KW-0732">Signal</keyword>
<evidence type="ECO:0000313" key="3">
    <source>
        <dbReference type="Proteomes" id="UP000054007"/>
    </source>
</evidence>
<protein>
    <submittedName>
        <fullName evidence="2">Uncharacterized protein</fullName>
    </submittedName>
</protein>
<organism evidence="2 3">
    <name type="scientific">Cylindrobasidium torrendii FP15055 ss-10</name>
    <dbReference type="NCBI Taxonomy" id="1314674"/>
    <lineage>
        <taxon>Eukaryota</taxon>
        <taxon>Fungi</taxon>
        <taxon>Dikarya</taxon>
        <taxon>Basidiomycota</taxon>
        <taxon>Agaricomycotina</taxon>
        <taxon>Agaricomycetes</taxon>
        <taxon>Agaricomycetidae</taxon>
        <taxon>Agaricales</taxon>
        <taxon>Marasmiineae</taxon>
        <taxon>Physalacriaceae</taxon>
        <taxon>Cylindrobasidium</taxon>
    </lineage>
</organism>
<feature type="chain" id="PRO_5002316778" evidence="1">
    <location>
        <begin position="18"/>
        <end position="361"/>
    </location>
</feature>
<evidence type="ECO:0000313" key="2">
    <source>
        <dbReference type="EMBL" id="KIY61196.1"/>
    </source>
</evidence>
<gene>
    <name evidence="2" type="ORF">CYLTODRAFT_447799</name>
</gene>
<keyword evidence="3" id="KW-1185">Reference proteome</keyword>